<name>A0A841E4Y2_9ACTN</name>
<comment type="caution">
    <text evidence="1">The sequence shown here is derived from an EMBL/GenBank/DDBJ whole genome shotgun (WGS) entry which is preliminary data.</text>
</comment>
<sequence>MTTSRRPPRIDAATWDPVGLLAEYYRSVWEVRGVLVPGGDWHWRLSRRSPVPAGAAVFGVEAGWEGYASPAWIRGWLIGQDAAWKTWRDSGHAP</sequence>
<dbReference type="EMBL" id="JACHLY010000001">
    <property type="protein sequence ID" value="MBB5998195.1"/>
    <property type="molecule type" value="Genomic_DNA"/>
</dbReference>
<proteinExistence type="predicted"/>
<organism evidence="1 2">
    <name type="scientific">Streptomonospora salina</name>
    <dbReference type="NCBI Taxonomy" id="104205"/>
    <lineage>
        <taxon>Bacteria</taxon>
        <taxon>Bacillati</taxon>
        <taxon>Actinomycetota</taxon>
        <taxon>Actinomycetes</taxon>
        <taxon>Streptosporangiales</taxon>
        <taxon>Nocardiopsidaceae</taxon>
        <taxon>Streptomonospora</taxon>
    </lineage>
</organism>
<keyword evidence="2" id="KW-1185">Reference proteome</keyword>
<reference evidence="1 2" key="1">
    <citation type="submission" date="2020-08" db="EMBL/GenBank/DDBJ databases">
        <title>Sequencing the genomes of 1000 actinobacteria strains.</title>
        <authorList>
            <person name="Klenk H.-P."/>
        </authorList>
    </citation>
    <scope>NUCLEOTIDE SEQUENCE [LARGE SCALE GENOMIC DNA]</scope>
    <source>
        <strain evidence="1 2">DSM 44593</strain>
    </source>
</reference>
<dbReference type="Proteomes" id="UP000578077">
    <property type="component" value="Unassembled WGS sequence"/>
</dbReference>
<evidence type="ECO:0000313" key="1">
    <source>
        <dbReference type="EMBL" id="MBB5998195.1"/>
    </source>
</evidence>
<protein>
    <submittedName>
        <fullName evidence="1">Uncharacterized protein</fullName>
    </submittedName>
</protein>
<gene>
    <name evidence="1" type="ORF">HNR25_001946</name>
</gene>
<evidence type="ECO:0000313" key="2">
    <source>
        <dbReference type="Proteomes" id="UP000578077"/>
    </source>
</evidence>
<accession>A0A841E4Y2</accession>
<dbReference type="AlphaFoldDB" id="A0A841E4Y2"/>